<dbReference type="Pfam" id="PF01529">
    <property type="entry name" value="DHHC"/>
    <property type="match status" value="1"/>
</dbReference>
<comment type="domain">
    <text evidence="8">The DHHC domain is required for palmitoyltransferase activity.</text>
</comment>
<feature type="domain" description="Palmitoyltransferase DHHC" evidence="10">
    <location>
        <begin position="178"/>
        <end position="295"/>
    </location>
</feature>
<keyword evidence="12" id="KW-1185">Reference proteome</keyword>
<evidence type="ECO:0000256" key="8">
    <source>
        <dbReference type="RuleBase" id="RU079119"/>
    </source>
</evidence>
<evidence type="ECO:0000256" key="1">
    <source>
        <dbReference type="ARBA" id="ARBA00004127"/>
    </source>
</evidence>
<dbReference type="EMBL" id="JAAWWB010000001">
    <property type="protein sequence ID" value="KAG6791411.1"/>
    <property type="molecule type" value="Genomic_DNA"/>
</dbReference>
<feature type="region of interest" description="Disordered" evidence="9">
    <location>
        <begin position="142"/>
        <end position="164"/>
    </location>
</feature>
<keyword evidence="5 8" id="KW-1133">Transmembrane helix</keyword>
<comment type="catalytic activity">
    <reaction evidence="8">
        <text>L-cysteinyl-[protein] + hexadecanoyl-CoA = S-hexadecanoyl-L-cysteinyl-[protein] + CoA</text>
        <dbReference type="Rhea" id="RHEA:36683"/>
        <dbReference type="Rhea" id="RHEA-COMP:10131"/>
        <dbReference type="Rhea" id="RHEA-COMP:11032"/>
        <dbReference type="ChEBI" id="CHEBI:29950"/>
        <dbReference type="ChEBI" id="CHEBI:57287"/>
        <dbReference type="ChEBI" id="CHEBI:57379"/>
        <dbReference type="ChEBI" id="CHEBI:74151"/>
        <dbReference type="EC" id="2.3.1.225"/>
    </reaction>
</comment>
<feature type="compositionally biased region" description="Polar residues" evidence="9">
    <location>
        <begin position="17"/>
        <end position="30"/>
    </location>
</feature>
<feature type="region of interest" description="Disordered" evidence="9">
    <location>
        <begin position="1"/>
        <end position="35"/>
    </location>
</feature>
<evidence type="ECO:0000313" key="11">
    <source>
        <dbReference type="EMBL" id="KAG6791411.1"/>
    </source>
</evidence>
<dbReference type="Proteomes" id="UP000886885">
    <property type="component" value="Chromosome 1A"/>
</dbReference>
<feature type="transmembrane region" description="Helical" evidence="8">
    <location>
        <begin position="104"/>
        <end position="126"/>
    </location>
</feature>
<protein>
    <recommendedName>
        <fullName evidence="8">S-acyltransferase</fullName>
        <ecNumber evidence="8">2.3.1.225</ecNumber>
    </recommendedName>
    <alternativeName>
        <fullName evidence="8">Palmitoyltransferase</fullName>
    </alternativeName>
</protein>
<dbReference type="PANTHER" id="PTHR22883:SF324">
    <property type="entry name" value="S-ACYLTRANSFERASE"/>
    <property type="match status" value="1"/>
</dbReference>
<comment type="subcellular location">
    <subcellularLocation>
        <location evidence="1">Endomembrane system</location>
        <topology evidence="1">Multi-pass membrane protein</topology>
    </subcellularLocation>
</comment>
<dbReference type="PROSITE" id="PS50216">
    <property type="entry name" value="DHHC"/>
    <property type="match status" value="1"/>
</dbReference>
<evidence type="ECO:0000256" key="4">
    <source>
        <dbReference type="ARBA" id="ARBA00022692"/>
    </source>
</evidence>
<proteinExistence type="inferred from homology"/>
<evidence type="ECO:0000256" key="3">
    <source>
        <dbReference type="ARBA" id="ARBA00022679"/>
    </source>
</evidence>
<organism evidence="11 12">
    <name type="scientific">Populus tomentosa</name>
    <name type="common">Chinese white poplar</name>
    <dbReference type="NCBI Taxonomy" id="118781"/>
    <lineage>
        <taxon>Eukaryota</taxon>
        <taxon>Viridiplantae</taxon>
        <taxon>Streptophyta</taxon>
        <taxon>Embryophyta</taxon>
        <taxon>Tracheophyta</taxon>
        <taxon>Spermatophyta</taxon>
        <taxon>Magnoliopsida</taxon>
        <taxon>eudicotyledons</taxon>
        <taxon>Gunneridae</taxon>
        <taxon>Pentapetalae</taxon>
        <taxon>rosids</taxon>
        <taxon>fabids</taxon>
        <taxon>Malpighiales</taxon>
        <taxon>Salicaceae</taxon>
        <taxon>Saliceae</taxon>
        <taxon>Populus</taxon>
    </lineage>
</organism>
<keyword evidence="7 8" id="KW-0012">Acyltransferase</keyword>
<evidence type="ECO:0000259" key="10">
    <source>
        <dbReference type="Pfam" id="PF01529"/>
    </source>
</evidence>
<evidence type="ECO:0000256" key="5">
    <source>
        <dbReference type="ARBA" id="ARBA00022989"/>
    </source>
</evidence>
<feature type="transmembrane region" description="Helical" evidence="8">
    <location>
        <begin position="222"/>
        <end position="245"/>
    </location>
</feature>
<evidence type="ECO:0000256" key="7">
    <source>
        <dbReference type="ARBA" id="ARBA00023315"/>
    </source>
</evidence>
<keyword evidence="6 8" id="KW-0472">Membrane</keyword>
<dbReference type="InterPro" id="IPR039859">
    <property type="entry name" value="PFA4/ZDH16/20/ERF2-like"/>
</dbReference>
<feature type="compositionally biased region" description="Polar residues" evidence="9">
    <location>
        <begin position="146"/>
        <end position="159"/>
    </location>
</feature>
<accession>A0A8X8DG94</accession>
<comment type="caution">
    <text evidence="11">The sequence shown here is derived from an EMBL/GenBank/DDBJ whole genome shotgun (WGS) entry which is preliminary data.</text>
</comment>
<feature type="transmembrane region" description="Helical" evidence="8">
    <location>
        <begin position="265"/>
        <end position="292"/>
    </location>
</feature>
<evidence type="ECO:0000256" key="9">
    <source>
        <dbReference type="SAM" id="MobiDB-lite"/>
    </source>
</evidence>
<feature type="transmembrane region" description="Helical" evidence="8">
    <location>
        <begin position="74"/>
        <end position="92"/>
    </location>
</feature>
<evidence type="ECO:0000256" key="2">
    <source>
        <dbReference type="ARBA" id="ARBA00008574"/>
    </source>
</evidence>
<dbReference type="AlphaFoldDB" id="A0A8X8DG94"/>
<dbReference type="OrthoDB" id="4096362at2759"/>
<dbReference type="InterPro" id="IPR001594">
    <property type="entry name" value="Palmitoyltrfase_DHHC"/>
</dbReference>
<dbReference type="GO" id="GO:0019706">
    <property type="term" value="F:protein-cysteine S-palmitoyltransferase activity"/>
    <property type="evidence" value="ECO:0007669"/>
    <property type="project" value="UniProtKB-EC"/>
</dbReference>
<name>A0A8X8DG94_POPTO</name>
<dbReference type="PANTHER" id="PTHR22883">
    <property type="entry name" value="ZINC FINGER DHHC DOMAIN CONTAINING PROTEIN"/>
    <property type="match status" value="1"/>
</dbReference>
<gene>
    <name evidence="11" type="ORF">POTOM_000530</name>
</gene>
<evidence type="ECO:0000313" key="12">
    <source>
        <dbReference type="Proteomes" id="UP000886885"/>
    </source>
</evidence>
<reference evidence="11" key="1">
    <citation type="journal article" date="2020" name="bioRxiv">
        <title>Hybrid origin of Populus tomentosa Carr. identified through genome sequencing and phylogenomic analysis.</title>
        <authorList>
            <person name="An X."/>
            <person name="Gao K."/>
            <person name="Chen Z."/>
            <person name="Li J."/>
            <person name="Yang X."/>
            <person name="Yang X."/>
            <person name="Zhou J."/>
            <person name="Guo T."/>
            <person name="Zhao T."/>
            <person name="Huang S."/>
            <person name="Miao D."/>
            <person name="Khan W.U."/>
            <person name="Rao P."/>
            <person name="Ye M."/>
            <person name="Lei B."/>
            <person name="Liao W."/>
            <person name="Wang J."/>
            <person name="Ji L."/>
            <person name="Li Y."/>
            <person name="Guo B."/>
            <person name="Mustafa N.S."/>
            <person name="Li S."/>
            <person name="Yun Q."/>
            <person name="Keller S.R."/>
            <person name="Mao J."/>
            <person name="Zhang R."/>
            <person name="Strauss S.H."/>
        </authorList>
    </citation>
    <scope>NUCLEOTIDE SEQUENCE</scope>
    <source>
        <strain evidence="11">GM15</strain>
        <tissue evidence="11">Leaf</tissue>
    </source>
</reference>
<evidence type="ECO:0000256" key="6">
    <source>
        <dbReference type="ARBA" id="ARBA00023136"/>
    </source>
</evidence>
<feature type="transmembrane region" description="Helical" evidence="8">
    <location>
        <begin position="304"/>
        <end position="323"/>
    </location>
</feature>
<comment type="similarity">
    <text evidence="2 8">Belongs to the DHHC palmitoyltransferase family.</text>
</comment>
<keyword evidence="3 8" id="KW-0808">Transferase</keyword>
<sequence length="471" mass="53286">MGGGERMRGGSGGEKMYNTSTPMPTHQLSDSNRRIMGSHNDNRARNLRVYQAWKGNNIFCLGGRLVFGPDVRSLFLTILLIMIPVVLFSAFVSQRLIEDFQHQLGDYIVVICAILTAYVIILLFLTSARDPGIIPRNLHPPEDEGSSISSDWPGSQVSGPSLPPTKDVMVNGMVVKVKYCQTCMLYRSPRCSHCSICNNCVERFDHHCPWVGQCIGKRNYRFFFMFVSSTTILCLYVLAFCWVNIRKIMDTDHCDIWRAFLKSPVSGFLVLYTFICAWFVGGLTAFHLYLICTNQVAIFSSPTLSLLFQMLFLITQPASYFIFVQTTYENFRYRYDGKMNPYNLGCVRNVLEVFFTKIPKSKNKFRAKVLVDSSSGYAASMPLSHVLSPEVPKRSFDIEVGKRQAVADEDFEDLQSQIDSIGGLERCGTQPRHANWDHKANWEITPDIQVLAAEFGMEPGLADGQKISRDH</sequence>
<keyword evidence="4 8" id="KW-0812">Transmembrane</keyword>
<dbReference type="GO" id="GO:0006612">
    <property type="term" value="P:protein targeting to membrane"/>
    <property type="evidence" value="ECO:0007669"/>
    <property type="project" value="TreeGrafter"/>
</dbReference>
<dbReference type="GO" id="GO:0005794">
    <property type="term" value="C:Golgi apparatus"/>
    <property type="evidence" value="ECO:0007669"/>
    <property type="project" value="TreeGrafter"/>
</dbReference>
<dbReference type="EC" id="2.3.1.225" evidence="8"/>
<dbReference type="GO" id="GO:0005783">
    <property type="term" value="C:endoplasmic reticulum"/>
    <property type="evidence" value="ECO:0007669"/>
    <property type="project" value="TreeGrafter"/>
</dbReference>